<dbReference type="CDD" id="cd00093">
    <property type="entry name" value="HTH_XRE"/>
    <property type="match status" value="1"/>
</dbReference>
<dbReference type="EMBL" id="JBHSON010000054">
    <property type="protein sequence ID" value="MFC5750492.1"/>
    <property type="molecule type" value="Genomic_DNA"/>
</dbReference>
<reference evidence="3" key="1">
    <citation type="journal article" date="2019" name="Int. J. Syst. Evol. Microbiol.">
        <title>The Global Catalogue of Microorganisms (GCM) 10K type strain sequencing project: providing services to taxonomists for standard genome sequencing and annotation.</title>
        <authorList>
            <consortium name="The Broad Institute Genomics Platform"/>
            <consortium name="The Broad Institute Genome Sequencing Center for Infectious Disease"/>
            <person name="Wu L."/>
            <person name="Ma J."/>
        </authorList>
    </citation>
    <scope>NUCLEOTIDE SEQUENCE [LARGE SCALE GENOMIC DNA]</scope>
    <source>
        <strain evidence="3">KCTC 42087</strain>
    </source>
</reference>
<protein>
    <submittedName>
        <fullName evidence="2">Multiprotein-bridging factor 1 family protein</fullName>
    </submittedName>
</protein>
<proteinExistence type="predicted"/>
<evidence type="ECO:0000256" key="1">
    <source>
        <dbReference type="SAM" id="MobiDB-lite"/>
    </source>
</evidence>
<accession>A0ABW1A723</accession>
<evidence type="ECO:0000313" key="2">
    <source>
        <dbReference type="EMBL" id="MFC5750492.1"/>
    </source>
</evidence>
<evidence type="ECO:0000313" key="3">
    <source>
        <dbReference type="Proteomes" id="UP001596074"/>
    </source>
</evidence>
<dbReference type="InterPro" id="IPR010982">
    <property type="entry name" value="Lambda_DNA-bd_dom_sf"/>
</dbReference>
<organism evidence="2 3">
    <name type="scientific">Actinomadura rugatobispora</name>
    <dbReference type="NCBI Taxonomy" id="1994"/>
    <lineage>
        <taxon>Bacteria</taxon>
        <taxon>Bacillati</taxon>
        <taxon>Actinomycetota</taxon>
        <taxon>Actinomycetes</taxon>
        <taxon>Streptosporangiales</taxon>
        <taxon>Thermomonosporaceae</taxon>
        <taxon>Actinomadura</taxon>
    </lineage>
</organism>
<dbReference type="RefSeq" id="WP_378286237.1">
    <property type="nucleotide sequence ID" value="NZ_JBHSON010000054.1"/>
</dbReference>
<keyword evidence="3" id="KW-1185">Reference proteome</keyword>
<feature type="region of interest" description="Disordered" evidence="1">
    <location>
        <begin position="67"/>
        <end position="91"/>
    </location>
</feature>
<feature type="compositionally biased region" description="Polar residues" evidence="1">
    <location>
        <begin position="67"/>
        <end position="76"/>
    </location>
</feature>
<name>A0ABW1A723_9ACTN</name>
<comment type="caution">
    <text evidence="2">The sequence shown here is derived from an EMBL/GenBank/DDBJ whole genome shotgun (WGS) entry which is preliminary data.</text>
</comment>
<dbReference type="Proteomes" id="UP001596074">
    <property type="component" value="Unassembled WGS sequence"/>
</dbReference>
<dbReference type="SUPFAM" id="SSF47413">
    <property type="entry name" value="lambda repressor-like DNA-binding domains"/>
    <property type="match status" value="1"/>
</dbReference>
<gene>
    <name evidence="2" type="ORF">ACFPZN_33120</name>
</gene>
<sequence length="436" mass="47455">MSFGETLRRLIAEREIGVRELARRVPCDAGHLSKISHGIKRPSEQLASRLDDLLDANGELVALFTTTSDNTGQATGAGSEKTRFPDREEDDEMQRRRLLQSLITLGAASSPAVEALQHIRDGVDRAIGRDEGSHLDDWEETVAEYGYSILQLPPHRTIPELAADLVTVQRVASRHVGGRQYPAWCRVNSNLSMLMAKTLGSAGQPRLARDWWTTAEHAATTSGDADLRVMVTAERLIQGMYEERPAAVMLRRADATLARAPRAPGRGTAQLHTARTQLLALQGDGAAAATALRTAEEYLQQLPASVTRNSPSVFAYGEDRVRYTEVWAHAYVGGSLGELEEAVERALHALPDDEPPRRPAQLRLLHAAGLVRAGDVTEGVRHAHAVYEAQPADQRSTMVTSLAKQVMEAVPEAGRKQPGVAAYGELLASGPRRSMA</sequence>
<dbReference type="InterPro" id="IPR001387">
    <property type="entry name" value="Cro/C1-type_HTH"/>
</dbReference>
<dbReference type="Gene3D" id="1.10.260.40">
    <property type="entry name" value="lambda repressor-like DNA-binding domains"/>
    <property type="match status" value="1"/>
</dbReference>
<dbReference type="Pfam" id="PF13560">
    <property type="entry name" value="HTH_31"/>
    <property type="match status" value="1"/>
</dbReference>